<keyword evidence="3" id="KW-1185">Reference proteome</keyword>
<protein>
    <submittedName>
        <fullName evidence="2">High-affinity nickel-transporter protein</fullName>
    </submittedName>
</protein>
<gene>
    <name evidence="2" type="ORF">ACFQJ9_15465</name>
</gene>
<name>A0ABD5Z6J3_9EURY</name>
<evidence type="ECO:0000313" key="3">
    <source>
        <dbReference type="Proteomes" id="UP001596447"/>
    </source>
</evidence>
<feature type="transmembrane region" description="Helical" evidence="1">
    <location>
        <begin position="196"/>
        <end position="214"/>
    </location>
</feature>
<proteinExistence type="predicted"/>
<keyword evidence="1" id="KW-0812">Transmembrane</keyword>
<dbReference type="EMBL" id="JBHTAR010000011">
    <property type="protein sequence ID" value="MFC7200790.1"/>
    <property type="molecule type" value="Genomic_DNA"/>
</dbReference>
<dbReference type="Proteomes" id="UP001596447">
    <property type="component" value="Unassembled WGS sequence"/>
</dbReference>
<keyword evidence="1" id="KW-1133">Transmembrane helix</keyword>
<feature type="transmembrane region" description="Helical" evidence="1">
    <location>
        <begin position="131"/>
        <end position="153"/>
    </location>
</feature>
<comment type="caution">
    <text evidence="2">The sequence shown here is derived from an EMBL/GenBank/DDBJ whole genome shotgun (WGS) entry which is preliminary data.</text>
</comment>
<evidence type="ECO:0000313" key="2">
    <source>
        <dbReference type="EMBL" id="MFC7200790.1"/>
    </source>
</evidence>
<reference evidence="2 3" key="1">
    <citation type="journal article" date="2019" name="Int. J. Syst. Evol. Microbiol.">
        <title>The Global Catalogue of Microorganisms (GCM) 10K type strain sequencing project: providing services to taxonomists for standard genome sequencing and annotation.</title>
        <authorList>
            <consortium name="The Broad Institute Genomics Platform"/>
            <consortium name="The Broad Institute Genome Sequencing Center for Infectious Disease"/>
            <person name="Wu L."/>
            <person name="Ma J."/>
        </authorList>
    </citation>
    <scope>NUCLEOTIDE SEQUENCE [LARGE SCALE GENOMIC DNA]</scope>
    <source>
        <strain evidence="2 3">XZGYJ-43</strain>
    </source>
</reference>
<accession>A0ABD5Z6J3</accession>
<keyword evidence="1" id="KW-0472">Membrane</keyword>
<feature type="transmembrane region" description="Helical" evidence="1">
    <location>
        <begin position="42"/>
        <end position="62"/>
    </location>
</feature>
<dbReference type="PANTHER" id="PTHR33876">
    <property type="entry name" value="UNNAMED PRODUCT"/>
    <property type="match status" value="1"/>
</dbReference>
<dbReference type="PANTHER" id="PTHR33876:SF4">
    <property type="entry name" value="CHLOROPLAST PROTEIN FOR GROWTH AND FERTILITY 2"/>
    <property type="match status" value="1"/>
</dbReference>
<feature type="transmembrane region" description="Helical" evidence="1">
    <location>
        <begin position="69"/>
        <end position="87"/>
    </location>
</feature>
<organism evidence="2 3">
    <name type="scientific">Halospeciosus flavus</name>
    <dbReference type="NCBI Taxonomy" id="3032283"/>
    <lineage>
        <taxon>Archaea</taxon>
        <taxon>Methanobacteriati</taxon>
        <taxon>Methanobacteriota</taxon>
        <taxon>Stenosarchaea group</taxon>
        <taxon>Halobacteria</taxon>
        <taxon>Halobacteriales</taxon>
        <taxon>Halobacteriaceae</taxon>
        <taxon>Halospeciosus</taxon>
    </lineage>
</organism>
<dbReference type="AlphaFoldDB" id="A0ABD5Z6J3"/>
<feature type="transmembrane region" description="Helical" evidence="1">
    <location>
        <begin position="160"/>
        <end position="184"/>
    </location>
</feature>
<dbReference type="InterPro" id="IPR052776">
    <property type="entry name" value="Chloro_ReproSupport/MetalTrans"/>
</dbReference>
<sequence>MSILSMVAAGGLFGVRHALETDHLAAVATLVEDDGRSSAVGLSWGVGHCVPIVVLGLLAWFLDLQPPAFLTTSVEVLVGVVLVYFGGRMLWRVLRDAEIHSHSHDGDDHTHLDIGWLSLGLTHQHFDGDSLAVGVLHGVAGSGGLVVLLVATASSQASALAFLTGFCLLTIATMGVVSAVWGAIVGTRYTKYVEGAAGVFGIVAGLILVGEQLAHAGLF</sequence>
<dbReference type="RefSeq" id="WP_279527555.1">
    <property type="nucleotide sequence ID" value="NZ_CP122312.1"/>
</dbReference>
<evidence type="ECO:0000256" key="1">
    <source>
        <dbReference type="SAM" id="Phobius"/>
    </source>
</evidence>